<gene>
    <name evidence="3" type="ORF">GLOTRDRAFT_96995</name>
</gene>
<dbReference type="Proteomes" id="UP000030669">
    <property type="component" value="Unassembled WGS sequence"/>
</dbReference>
<proteinExistence type="predicted"/>
<organism evidence="3 4">
    <name type="scientific">Gloeophyllum trabeum (strain ATCC 11539 / FP-39264 / Madison 617)</name>
    <name type="common">Brown rot fungus</name>
    <dbReference type="NCBI Taxonomy" id="670483"/>
    <lineage>
        <taxon>Eukaryota</taxon>
        <taxon>Fungi</taxon>
        <taxon>Dikarya</taxon>
        <taxon>Basidiomycota</taxon>
        <taxon>Agaricomycotina</taxon>
        <taxon>Agaricomycetes</taxon>
        <taxon>Gloeophyllales</taxon>
        <taxon>Gloeophyllaceae</taxon>
        <taxon>Gloeophyllum</taxon>
    </lineage>
</organism>
<keyword evidence="4" id="KW-1185">Reference proteome</keyword>
<dbReference type="KEGG" id="gtr:GLOTRDRAFT_96995"/>
<evidence type="ECO:0000313" key="3">
    <source>
        <dbReference type="EMBL" id="EPQ50529.1"/>
    </source>
</evidence>
<feature type="transmembrane region" description="Helical" evidence="2">
    <location>
        <begin position="166"/>
        <end position="184"/>
    </location>
</feature>
<sequence>MQGSGRRSTSWPPSATPQTTSRGLALAENTNEWGFLSTRRWQVQLHAATSGMPSVVGDPYRQPASVATRPSVDGVQYGFLAPMSKTYSAAHAESGSVGGRHKRRLPPVLSESSTSSPKCPLRRCATAKTLESLRSPQPVRPNVEDESDKRLRDLGYKSEFRREMSLFGVLGISFCAVGICLVSSCTPRSRGFQLPGKFQSAARNAPNTTPLTVHYESMPATAP</sequence>
<dbReference type="AlphaFoldDB" id="S7RDM8"/>
<reference evidence="3 4" key="1">
    <citation type="journal article" date="2012" name="Science">
        <title>The Paleozoic origin of enzymatic lignin decomposition reconstructed from 31 fungal genomes.</title>
        <authorList>
            <person name="Floudas D."/>
            <person name="Binder M."/>
            <person name="Riley R."/>
            <person name="Barry K."/>
            <person name="Blanchette R.A."/>
            <person name="Henrissat B."/>
            <person name="Martinez A.T."/>
            <person name="Otillar R."/>
            <person name="Spatafora J.W."/>
            <person name="Yadav J.S."/>
            <person name="Aerts A."/>
            <person name="Benoit I."/>
            <person name="Boyd A."/>
            <person name="Carlson A."/>
            <person name="Copeland A."/>
            <person name="Coutinho P.M."/>
            <person name="de Vries R.P."/>
            <person name="Ferreira P."/>
            <person name="Findley K."/>
            <person name="Foster B."/>
            <person name="Gaskell J."/>
            <person name="Glotzer D."/>
            <person name="Gorecki P."/>
            <person name="Heitman J."/>
            <person name="Hesse C."/>
            <person name="Hori C."/>
            <person name="Igarashi K."/>
            <person name="Jurgens J.A."/>
            <person name="Kallen N."/>
            <person name="Kersten P."/>
            <person name="Kohler A."/>
            <person name="Kuees U."/>
            <person name="Kumar T.K.A."/>
            <person name="Kuo A."/>
            <person name="LaButti K."/>
            <person name="Larrondo L.F."/>
            <person name="Lindquist E."/>
            <person name="Ling A."/>
            <person name="Lombard V."/>
            <person name="Lucas S."/>
            <person name="Lundell T."/>
            <person name="Martin R."/>
            <person name="McLaughlin D.J."/>
            <person name="Morgenstern I."/>
            <person name="Morin E."/>
            <person name="Murat C."/>
            <person name="Nagy L.G."/>
            <person name="Nolan M."/>
            <person name="Ohm R.A."/>
            <person name="Patyshakuliyeva A."/>
            <person name="Rokas A."/>
            <person name="Ruiz-Duenas F.J."/>
            <person name="Sabat G."/>
            <person name="Salamov A."/>
            <person name="Samejima M."/>
            <person name="Schmutz J."/>
            <person name="Slot J.C."/>
            <person name="St John F."/>
            <person name="Stenlid J."/>
            <person name="Sun H."/>
            <person name="Sun S."/>
            <person name="Syed K."/>
            <person name="Tsang A."/>
            <person name="Wiebenga A."/>
            <person name="Young D."/>
            <person name="Pisabarro A."/>
            <person name="Eastwood D.C."/>
            <person name="Martin F."/>
            <person name="Cullen D."/>
            <person name="Grigoriev I.V."/>
            <person name="Hibbett D.S."/>
        </authorList>
    </citation>
    <scope>NUCLEOTIDE SEQUENCE [LARGE SCALE GENOMIC DNA]</scope>
    <source>
        <strain evidence="3 4">ATCC 11539</strain>
    </source>
</reference>
<keyword evidence="2" id="KW-1133">Transmembrane helix</keyword>
<dbReference type="RefSeq" id="XP_007871062.1">
    <property type="nucleotide sequence ID" value="XM_007872871.1"/>
</dbReference>
<feature type="region of interest" description="Disordered" evidence="1">
    <location>
        <begin position="1"/>
        <end position="26"/>
    </location>
</feature>
<dbReference type="OrthoDB" id="3257095at2759"/>
<evidence type="ECO:0000256" key="2">
    <source>
        <dbReference type="SAM" id="Phobius"/>
    </source>
</evidence>
<dbReference type="EMBL" id="KB469315">
    <property type="protein sequence ID" value="EPQ50529.1"/>
    <property type="molecule type" value="Genomic_DNA"/>
</dbReference>
<name>S7RDM8_GLOTA</name>
<dbReference type="GeneID" id="19309929"/>
<evidence type="ECO:0000256" key="1">
    <source>
        <dbReference type="SAM" id="MobiDB-lite"/>
    </source>
</evidence>
<accession>S7RDM8</accession>
<keyword evidence="2" id="KW-0812">Transmembrane</keyword>
<dbReference type="HOGENOM" id="CLU_1240260_0_0_1"/>
<keyword evidence="2" id="KW-0472">Membrane</keyword>
<protein>
    <submittedName>
        <fullName evidence="3">Uncharacterized protein</fullName>
    </submittedName>
</protein>
<feature type="region of interest" description="Disordered" evidence="1">
    <location>
        <begin position="91"/>
        <end position="120"/>
    </location>
</feature>
<evidence type="ECO:0000313" key="4">
    <source>
        <dbReference type="Proteomes" id="UP000030669"/>
    </source>
</evidence>